<evidence type="ECO:0000256" key="9">
    <source>
        <dbReference type="ARBA" id="ARBA00022723"/>
    </source>
</evidence>
<feature type="active site" evidence="19">
    <location>
        <position position="474"/>
    </location>
</feature>
<feature type="domain" description="RING-type" evidence="20">
    <location>
        <begin position="274"/>
        <end position="507"/>
    </location>
</feature>
<dbReference type="GO" id="GO:0005829">
    <property type="term" value="C:cytosol"/>
    <property type="evidence" value="ECO:0007669"/>
    <property type="project" value="UniProtKB-SubCell"/>
</dbReference>
<dbReference type="GO" id="GO:0016567">
    <property type="term" value="P:protein ubiquitination"/>
    <property type="evidence" value="ECO:0007669"/>
    <property type="project" value="InterPro"/>
</dbReference>
<evidence type="ECO:0000313" key="22">
    <source>
        <dbReference type="Proteomes" id="UP001165289"/>
    </source>
</evidence>
<comment type="subcellular location">
    <subcellularLocation>
        <location evidence="3">Cytoplasm</location>
        <location evidence="3">Cytosol</location>
    </subcellularLocation>
    <subcellularLocation>
        <location evidence="2">Mitochondrion</location>
    </subcellularLocation>
</comment>
<keyword evidence="16" id="KW-0496">Mitochondrion</keyword>
<keyword evidence="13" id="KW-0862">Zinc</keyword>
<keyword evidence="12" id="KW-0833">Ubl conjugation pathway</keyword>
<evidence type="ECO:0000256" key="5">
    <source>
        <dbReference type="ARBA" id="ARBA00012251"/>
    </source>
</evidence>
<evidence type="ECO:0000256" key="6">
    <source>
        <dbReference type="ARBA" id="ARBA00022490"/>
    </source>
</evidence>
<evidence type="ECO:0000313" key="21">
    <source>
        <dbReference type="EMBL" id="KAI6645716.1"/>
    </source>
</evidence>
<evidence type="ECO:0000256" key="4">
    <source>
        <dbReference type="ARBA" id="ARBA00004906"/>
    </source>
</evidence>
<dbReference type="InterPro" id="IPR029071">
    <property type="entry name" value="Ubiquitin-like_domsf"/>
</dbReference>
<dbReference type="SUPFAM" id="SSF57850">
    <property type="entry name" value="RING/U-box"/>
    <property type="match status" value="1"/>
</dbReference>
<keyword evidence="11" id="KW-0863">Zinc-finger</keyword>
<dbReference type="AlphaFoldDB" id="A0AAV7J9G4"/>
<dbReference type="GO" id="GO:0009893">
    <property type="term" value="P:positive regulation of metabolic process"/>
    <property type="evidence" value="ECO:0007669"/>
    <property type="project" value="UniProtKB-ARBA"/>
</dbReference>
<dbReference type="Proteomes" id="UP001165289">
    <property type="component" value="Unassembled WGS sequence"/>
</dbReference>
<evidence type="ECO:0000256" key="7">
    <source>
        <dbReference type="ARBA" id="ARBA00022553"/>
    </source>
</evidence>
<evidence type="ECO:0000256" key="16">
    <source>
        <dbReference type="ARBA" id="ARBA00023128"/>
    </source>
</evidence>
<dbReference type="CDD" id="cd20340">
    <property type="entry name" value="BRcat_RBR_parkin"/>
    <property type="match status" value="1"/>
</dbReference>
<dbReference type="InterPro" id="IPR041565">
    <property type="entry name" value="Parkin_Znf-RING"/>
</dbReference>
<dbReference type="InterPro" id="IPR000626">
    <property type="entry name" value="Ubiquitin-like_dom"/>
</dbReference>
<keyword evidence="9" id="KW-0479">Metal-binding</keyword>
<dbReference type="Gene3D" id="1.20.120.1750">
    <property type="match status" value="1"/>
</dbReference>
<evidence type="ECO:0000256" key="13">
    <source>
        <dbReference type="ARBA" id="ARBA00022833"/>
    </source>
</evidence>
<evidence type="ECO:0000256" key="8">
    <source>
        <dbReference type="ARBA" id="ARBA00022679"/>
    </source>
</evidence>
<evidence type="ECO:0000256" key="2">
    <source>
        <dbReference type="ARBA" id="ARBA00004173"/>
    </source>
</evidence>
<dbReference type="EC" id="2.3.2.31" evidence="5"/>
<accession>A0AAV7J9G4</accession>
<dbReference type="PANTHER" id="PTHR11685">
    <property type="entry name" value="RBR FAMILY RING FINGER AND IBR DOMAIN-CONTAINING"/>
    <property type="match status" value="1"/>
</dbReference>
<dbReference type="PROSITE" id="PS51873">
    <property type="entry name" value="TRIAD"/>
    <property type="match status" value="1"/>
</dbReference>
<sequence>MPVIWLYYTNKESGGRIPVMVEWDWNVFKLKQAITSQLGRVPNKLIFLGKEIDNKTKLRDLHMIEFSTLYCVLATNTMPRVNNTKLRVYGSLSPSLPSRGYDIQMPMSAGPLDPSGIHVELEGEYYVPMTSHWDKGSEGVFDFSFRRYVADSDTVSEVSEHIYEHLGEFSLHTSQISYETMKSKRRYFSVFCRDVCNTITRGKLLVRCWNCKSNHFTLSCDPSCWNDVTGDVITGSCVSCKCEGIRAEFYFNCINHPQQESIATPLKQVKMNERSVECIICAESPDRLMVFECTSLHATCLPCFTEYVRVNLVSRLFRYESSVGYSLGCPAGCPNSLITDAEHFRVVGDELYERLHKFAAEEFVLAEGGVLCPAVGCGEGVIPGTKDRLITCEACCHMFCRKCMDRAHFGVCERSLSVRGGVAGVNLKGSAIRSSWRFGGDGRDRSEESQDWKESSNIKSCPGCNAPVERDGGCSHITCSVGVCQLEWCWLCEKEWNLECREDHWFD</sequence>
<dbReference type="GO" id="GO:0061630">
    <property type="term" value="F:ubiquitin protein ligase activity"/>
    <property type="evidence" value="ECO:0007669"/>
    <property type="project" value="UniProtKB-EC"/>
</dbReference>
<evidence type="ECO:0000256" key="14">
    <source>
        <dbReference type="ARBA" id="ARBA00022843"/>
    </source>
</evidence>
<keyword evidence="8" id="KW-0808">Transferase</keyword>
<evidence type="ECO:0000259" key="20">
    <source>
        <dbReference type="PROSITE" id="PS51873"/>
    </source>
</evidence>
<keyword evidence="15" id="KW-0072">Autophagy</keyword>
<dbReference type="Pfam" id="PF17978">
    <property type="entry name" value="zf-RING_14"/>
    <property type="match status" value="1"/>
</dbReference>
<gene>
    <name evidence="21" type="ORF">LOD99_12979</name>
</gene>
<dbReference type="GO" id="GO:0008270">
    <property type="term" value="F:zinc ion binding"/>
    <property type="evidence" value="ECO:0007669"/>
    <property type="project" value="UniProtKB-KW"/>
</dbReference>
<dbReference type="InterPro" id="IPR054694">
    <property type="entry name" value="Parkin-like_IBR"/>
</dbReference>
<evidence type="ECO:0000256" key="11">
    <source>
        <dbReference type="ARBA" id="ARBA00022771"/>
    </source>
</evidence>
<protein>
    <recommendedName>
        <fullName evidence="18">E3 ubiquitin-protein ligase parkin</fullName>
        <ecNumber evidence="5">2.3.2.31</ecNumber>
    </recommendedName>
</protein>
<dbReference type="GO" id="GO:0005739">
    <property type="term" value="C:mitochondrion"/>
    <property type="evidence" value="ECO:0007669"/>
    <property type="project" value="UniProtKB-SubCell"/>
</dbReference>
<evidence type="ECO:0000256" key="15">
    <source>
        <dbReference type="ARBA" id="ARBA00023006"/>
    </source>
</evidence>
<evidence type="ECO:0000256" key="12">
    <source>
        <dbReference type="ARBA" id="ARBA00022786"/>
    </source>
</evidence>
<evidence type="ECO:0000256" key="17">
    <source>
        <dbReference type="ARBA" id="ARBA00029442"/>
    </source>
</evidence>
<dbReference type="InterPro" id="IPR044066">
    <property type="entry name" value="TRIAD_supradom"/>
</dbReference>
<keyword evidence="7" id="KW-0597">Phosphoprotein</keyword>
<evidence type="ECO:0000256" key="18">
    <source>
        <dbReference type="ARBA" id="ARBA00029536"/>
    </source>
</evidence>
<keyword evidence="10" id="KW-0677">Repeat</keyword>
<dbReference type="InterPro" id="IPR002867">
    <property type="entry name" value="IBR_dom"/>
</dbReference>
<dbReference type="EMBL" id="JAKMXF010000365">
    <property type="protein sequence ID" value="KAI6645716.1"/>
    <property type="molecule type" value="Genomic_DNA"/>
</dbReference>
<dbReference type="Pfam" id="PF17976">
    <property type="entry name" value="zf-RING_12"/>
    <property type="match status" value="1"/>
</dbReference>
<dbReference type="InterPro" id="IPR047534">
    <property type="entry name" value="BRcat_RBR_parkin"/>
</dbReference>
<evidence type="ECO:0000256" key="3">
    <source>
        <dbReference type="ARBA" id="ARBA00004514"/>
    </source>
</evidence>
<comment type="catalytic activity">
    <reaction evidence="1">
        <text>[E2 ubiquitin-conjugating enzyme]-S-ubiquitinyl-L-cysteine + [acceptor protein]-L-lysine = [E2 ubiquitin-conjugating enzyme]-L-cysteine + [acceptor protein]-N(6)-ubiquitinyl-L-lysine.</text>
        <dbReference type="EC" id="2.3.2.31"/>
    </reaction>
</comment>
<keyword evidence="22" id="KW-1185">Reference proteome</keyword>
<dbReference type="SUPFAM" id="SSF54236">
    <property type="entry name" value="Ubiquitin-like"/>
    <property type="match status" value="1"/>
</dbReference>
<comment type="pathway">
    <text evidence="4">Protein modification; protein ubiquitination.</text>
</comment>
<dbReference type="Gene3D" id="2.20.25.20">
    <property type="match status" value="1"/>
</dbReference>
<dbReference type="SMART" id="SM00647">
    <property type="entry name" value="IBR"/>
    <property type="match status" value="2"/>
</dbReference>
<dbReference type="Pfam" id="PF00240">
    <property type="entry name" value="ubiquitin"/>
    <property type="match status" value="1"/>
</dbReference>
<comment type="caution">
    <text evidence="21">The sequence shown here is derived from an EMBL/GenBank/DDBJ whole genome shotgun (WGS) entry which is preliminary data.</text>
</comment>
<proteinExistence type="inferred from homology"/>
<keyword evidence="14" id="KW-0832">Ubl conjugation</keyword>
<dbReference type="PRINTS" id="PR01475">
    <property type="entry name" value="PARKIN"/>
</dbReference>
<name>A0AAV7J9G4_9METZ</name>
<evidence type="ECO:0000256" key="19">
    <source>
        <dbReference type="PIRSR" id="PIRSR037880-1"/>
    </source>
</evidence>
<dbReference type="InterPro" id="IPR041170">
    <property type="entry name" value="Znf-RING_14"/>
</dbReference>
<evidence type="ECO:0000256" key="1">
    <source>
        <dbReference type="ARBA" id="ARBA00001798"/>
    </source>
</evidence>
<organism evidence="21 22">
    <name type="scientific">Oopsacas minuta</name>
    <dbReference type="NCBI Taxonomy" id="111878"/>
    <lineage>
        <taxon>Eukaryota</taxon>
        <taxon>Metazoa</taxon>
        <taxon>Porifera</taxon>
        <taxon>Hexactinellida</taxon>
        <taxon>Hexasterophora</taxon>
        <taxon>Lyssacinosida</taxon>
        <taxon>Leucopsacidae</taxon>
        <taxon>Oopsacas</taxon>
    </lineage>
</organism>
<comment type="similarity">
    <text evidence="17">Belongs to the RBR family. Parkin subfamily.</text>
</comment>
<dbReference type="GO" id="GO:0006914">
    <property type="term" value="P:autophagy"/>
    <property type="evidence" value="ECO:0007669"/>
    <property type="project" value="UniProtKB-KW"/>
</dbReference>
<dbReference type="PIRSF" id="PIRSF037880">
    <property type="entry name" value="Parkin"/>
    <property type="match status" value="1"/>
</dbReference>
<evidence type="ECO:0000256" key="10">
    <source>
        <dbReference type="ARBA" id="ARBA00022737"/>
    </source>
</evidence>
<reference evidence="21 22" key="1">
    <citation type="journal article" date="2023" name="BMC Biol.">
        <title>The compact genome of the sponge Oopsacas minuta (Hexactinellida) is lacking key metazoan core genes.</title>
        <authorList>
            <person name="Santini S."/>
            <person name="Schenkelaars Q."/>
            <person name="Jourda C."/>
            <person name="Duchesne M."/>
            <person name="Belahbib H."/>
            <person name="Rocher C."/>
            <person name="Selva M."/>
            <person name="Riesgo A."/>
            <person name="Vervoort M."/>
            <person name="Leys S.P."/>
            <person name="Kodjabachian L."/>
            <person name="Le Bivic A."/>
            <person name="Borchiellini C."/>
            <person name="Claverie J.M."/>
            <person name="Renard E."/>
        </authorList>
    </citation>
    <scope>NUCLEOTIDE SEQUENCE [LARGE SCALE GENOMIC DNA]</scope>
    <source>
        <strain evidence="21">SPO-2</strain>
    </source>
</reference>
<dbReference type="InterPro" id="IPR031127">
    <property type="entry name" value="E3_UB_ligase_RBR"/>
</dbReference>
<dbReference type="Pfam" id="PF22605">
    <property type="entry name" value="IBR_2"/>
    <property type="match status" value="1"/>
</dbReference>
<keyword evidence="6" id="KW-0963">Cytoplasm</keyword>
<dbReference type="InterPro" id="IPR003977">
    <property type="entry name" value="Parkin"/>
</dbReference>